<reference evidence="6 7" key="1">
    <citation type="submission" date="2022-04" db="EMBL/GenBank/DDBJ databases">
        <title>Genome draft of Actinomadura sp. ATCC 31491.</title>
        <authorList>
            <person name="Shi X."/>
            <person name="Du Y."/>
        </authorList>
    </citation>
    <scope>NUCLEOTIDE SEQUENCE [LARGE SCALE GENOMIC DNA]</scope>
    <source>
        <strain evidence="6 7">ATCC 31491</strain>
    </source>
</reference>
<dbReference type="PANTHER" id="PTHR43004:SF19">
    <property type="entry name" value="BINDING MONOOXYGENASE, PUTATIVE (JCVI)-RELATED"/>
    <property type="match status" value="1"/>
</dbReference>
<dbReference type="InterPro" id="IPR002938">
    <property type="entry name" value="FAD-bd"/>
</dbReference>
<organism evidence="6 7">
    <name type="scientific">Actinomadura luzonensis</name>
    <dbReference type="NCBI Taxonomy" id="2805427"/>
    <lineage>
        <taxon>Bacteria</taxon>
        <taxon>Bacillati</taxon>
        <taxon>Actinomycetota</taxon>
        <taxon>Actinomycetes</taxon>
        <taxon>Streptosporangiales</taxon>
        <taxon>Thermomonosporaceae</taxon>
        <taxon>Actinomadura</taxon>
    </lineage>
</organism>
<dbReference type="Gene3D" id="3.40.30.120">
    <property type="match status" value="1"/>
</dbReference>
<feature type="domain" description="FAD-binding" evidence="5">
    <location>
        <begin position="2"/>
        <end position="350"/>
    </location>
</feature>
<dbReference type="Gene3D" id="3.50.50.60">
    <property type="entry name" value="FAD/NAD(P)-binding domain"/>
    <property type="match status" value="1"/>
</dbReference>
<gene>
    <name evidence="6" type="ORF">MF672_045830</name>
</gene>
<evidence type="ECO:0000313" key="7">
    <source>
        <dbReference type="Proteomes" id="UP001317259"/>
    </source>
</evidence>
<sequence length="514" mass="54537">MLVAGGGIVGLSAALFLRRHGVRVLLVERHEGASLLPRGRILHSRAMELYRAHGLEEDIRRAPASVFRDFPELARAETLAGPETLRGARRPPDSSRGVSPCEPVLIDQSTLEPIVRAAAEAAGARVRFGTAMRSFTAGPGGVTAELSDGTSVRARFLVAADGHRSPVRERLGIAFPGRTLRHLATIAFEADLGRALRGRRLALCYLGSPAPGTLLALLDRRDRWVLMVPYDPGRGEGAASFTEERCLRMVRAAVGLDDLAARVLPAVPGDPAPVHTWEMSVRVAERYGAGPVFLAGDAAHVMPPAGGFGANTGIHDAHNLAWKLALVLRGRAGTELLASYEHERRPVALLTCEQAALRHEARAGTDGTGGVLLDPLEVDLGYSYRSEALVDRPAGRAPHLELTGDRRSVLDVLGPGFTLLAGADGDGGRAWAEAARRAGDRLGLPVGFWCAGADSAAWSRAYGVSTGGAALVRPDGFLAWRSPGRPAGDPAELVEACITRVLHQGRGRPAKHLI</sequence>
<dbReference type="Pfam" id="PF01494">
    <property type="entry name" value="FAD_binding_3"/>
    <property type="match status" value="1"/>
</dbReference>
<dbReference type="Pfam" id="PF21274">
    <property type="entry name" value="Rng_hyd_C"/>
    <property type="match status" value="1"/>
</dbReference>
<comment type="cofactor">
    <cofactor evidence="1">
        <name>FAD</name>
        <dbReference type="ChEBI" id="CHEBI:57692"/>
    </cofactor>
</comment>
<keyword evidence="3" id="KW-0274">FAD</keyword>
<keyword evidence="6" id="KW-0503">Monooxygenase</keyword>
<accession>A0ABT0G900</accession>
<evidence type="ECO:0000256" key="3">
    <source>
        <dbReference type="ARBA" id="ARBA00022827"/>
    </source>
</evidence>
<dbReference type="PRINTS" id="PR00420">
    <property type="entry name" value="RNGMNOXGNASE"/>
</dbReference>
<proteinExistence type="predicted"/>
<dbReference type="SUPFAM" id="SSF51905">
    <property type="entry name" value="FAD/NAD(P)-binding domain"/>
    <property type="match status" value="1"/>
</dbReference>
<dbReference type="Proteomes" id="UP001317259">
    <property type="component" value="Unassembled WGS sequence"/>
</dbReference>
<dbReference type="Gene3D" id="3.30.9.10">
    <property type="entry name" value="D-Amino Acid Oxidase, subunit A, domain 2"/>
    <property type="match status" value="1"/>
</dbReference>
<feature type="region of interest" description="Disordered" evidence="4">
    <location>
        <begin position="81"/>
        <end position="100"/>
    </location>
</feature>
<keyword evidence="2" id="KW-0285">Flavoprotein</keyword>
<evidence type="ECO:0000313" key="6">
    <source>
        <dbReference type="EMBL" id="MCK2221075.1"/>
    </source>
</evidence>
<keyword evidence="6" id="KW-0560">Oxidoreductase</keyword>
<evidence type="ECO:0000256" key="2">
    <source>
        <dbReference type="ARBA" id="ARBA00022630"/>
    </source>
</evidence>
<dbReference type="PANTHER" id="PTHR43004">
    <property type="entry name" value="TRK SYSTEM POTASSIUM UPTAKE PROTEIN"/>
    <property type="match status" value="1"/>
</dbReference>
<evidence type="ECO:0000259" key="5">
    <source>
        <dbReference type="Pfam" id="PF01494"/>
    </source>
</evidence>
<name>A0ABT0G900_9ACTN</name>
<dbReference type="EMBL" id="JAKRKC020000003">
    <property type="protein sequence ID" value="MCK2221075.1"/>
    <property type="molecule type" value="Genomic_DNA"/>
</dbReference>
<dbReference type="InterPro" id="IPR036188">
    <property type="entry name" value="FAD/NAD-bd_sf"/>
</dbReference>
<dbReference type="InterPro" id="IPR050641">
    <property type="entry name" value="RIFMO-like"/>
</dbReference>
<evidence type="ECO:0000256" key="1">
    <source>
        <dbReference type="ARBA" id="ARBA00001974"/>
    </source>
</evidence>
<evidence type="ECO:0000256" key="4">
    <source>
        <dbReference type="SAM" id="MobiDB-lite"/>
    </source>
</evidence>
<dbReference type="GO" id="GO:0004497">
    <property type="term" value="F:monooxygenase activity"/>
    <property type="evidence" value="ECO:0007669"/>
    <property type="project" value="UniProtKB-KW"/>
</dbReference>
<comment type="caution">
    <text evidence="6">The sequence shown here is derived from an EMBL/GenBank/DDBJ whole genome shotgun (WGS) entry which is preliminary data.</text>
</comment>
<keyword evidence="7" id="KW-1185">Reference proteome</keyword>
<protein>
    <submittedName>
        <fullName evidence="6">FAD-dependent monooxygenase</fullName>
    </submittedName>
</protein>
<dbReference type="RefSeq" id="WP_242380790.1">
    <property type="nucleotide sequence ID" value="NZ_JAKRKC020000003.1"/>
</dbReference>